<feature type="transmembrane region" description="Helical" evidence="2">
    <location>
        <begin position="155"/>
        <end position="180"/>
    </location>
</feature>
<dbReference type="PANTHER" id="PTHR34370:SF1">
    <property type="entry name" value="OS04G0600100 PROTEIN"/>
    <property type="match status" value="1"/>
</dbReference>
<feature type="transmembrane region" description="Helical" evidence="2">
    <location>
        <begin position="201"/>
        <end position="224"/>
    </location>
</feature>
<dbReference type="PANTHER" id="PTHR34370">
    <property type="entry name" value="OS04G0600100 PROTEIN"/>
    <property type="match status" value="1"/>
</dbReference>
<proteinExistence type="predicted"/>
<dbReference type="Proteomes" id="UP000708148">
    <property type="component" value="Unassembled WGS sequence"/>
</dbReference>
<accession>A0A8S1IUP2</accession>
<feature type="region of interest" description="Disordered" evidence="1">
    <location>
        <begin position="1"/>
        <end position="32"/>
    </location>
</feature>
<keyword evidence="2" id="KW-1133">Transmembrane helix</keyword>
<protein>
    <submittedName>
        <fullName evidence="3">Uncharacterized protein</fullName>
    </submittedName>
</protein>
<organism evidence="3 4">
    <name type="scientific">Ostreobium quekettii</name>
    <dbReference type="NCBI Taxonomy" id="121088"/>
    <lineage>
        <taxon>Eukaryota</taxon>
        <taxon>Viridiplantae</taxon>
        <taxon>Chlorophyta</taxon>
        <taxon>core chlorophytes</taxon>
        <taxon>Ulvophyceae</taxon>
        <taxon>TCBD clade</taxon>
        <taxon>Bryopsidales</taxon>
        <taxon>Ostreobineae</taxon>
        <taxon>Ostreobiaceae</taxon>
        <taxon>Ostreobium</taxon>
    </lineage>
</organism>
<evidence type="ECO:0000313" key="3">
    <source>
        <dbReference type="EMBL" id="CAD7698771.1"/>
    </source>
</evidence>
<dbReference type="AlphaFoldDB" id="A0A8S1IUP2"/>
<keyword evidence="2" id="KW-0472">Membrane</keyword>
<evidence type="ECO:0000256" key="2">
    <source>
        <dbReference type="SAM" id="Phobius"/>
    </source>
</evidence>
<keyword evidence="4" id="KW-1185">Reference proteome</keyword>
<feature type="region of interest" description="Disordered" evidence="1">
    <location>
        <begin position="63"/>
        <end position="86"/>
    </location>
</feature>
<comment type="caution">
    <text evidence="3">The sequence shown here is derived from an EMBL/GenBank/DDBJ whole genome shotgun (WGS) entry which is preliminary data.</text>
</comment>
<evidence type="ECO:0000256" key="1">
    <source>
        <dbReference type="SAM" id="MobiDB-lite"/>
    </source>
</evidence>
<evidence type="ECO:0000313" key="4">
    <source>
        <dbReference type="Proteomes" id="UP000708148"/>
    </source>
</evidence>
<name>A0A8S1IUP2_9CHLO</name>
<reference evidence="3" key="1">
    <citation type="submission" date="2020-12" db="EMBL/GenBank/DDBJ databases">
        <authorList>
            <person name="Iha C."/>
        </authorList>
    </citation>
    <scope>NUCLEOTIDE SEQUENCE</scope>
</reference>
<dbReference type="OrthoDB" id="496991at2759"/>
<sequence length="237" mass="25958">MRRVSNRPQMCPAPGPQWRQMRTPSLQRPPCHPPHPSPLCLISSPPALLRAQRAPERHIGRCASATTGGIGDGGAETVSDGSGRPPSRWARFKKAVFGDAALDRQRLKDLGLGALLSYFFVSNTTNGTFVVIAWITHVKRTGLTPLAKGQWPAFLAVYAGLFALQNIMRPIRLGVALALTPFVDRLMRFIQTKLSMAKPKVFGLLLFCVAVYTFSYVGFMAWVFGGFPGAPSPVRIR</sequence>
<keyword evidence="2" id="KW-0812">Transmembrane</keyword>
<feature type="transmembrane region" description="Helical" evidence="2">
    <location>
        <begin position="112"/>
        <end position="135"/>
    </location>
</feature>
<gene>
    <name evidence="3" type="ORF">OSTQU699_LOCUS4130</name>
</gene>
<dbReference type="EMBL" id="CAJHUC010000883">
    <property type="protein sequence ID" value="CAD7698771.1"/>
    <property type="molecule type" value="Genomic_DNA"/>
</dbReference>